<sequence length="1112" mass="126515">MRKTTPASIFAKLMIASVFCSSTAKLYEVHATEAVNYSNRQQGVLGALKTSSLYYVGDALANGWVFHEQPVDGYYYLFYKDGVRLTGMGTDAEGEHLFINGVLAQGIQSYNGVDLLYENGNPVTGYRDGKYYVSGYIANGWVFHQQPIDGNYYLFYKDGVRLTGKGIDAKNEEHYYVNGVPAEGNVTIDGVTRLYKNGDPVNTTDSGKYYVNGVLAEGIQNINGVNLLYENGDPVTGYRDGKYYVSGYIANGWVFHQQPIDGNYYLFYKDGVRLTGKGIDAKNEEHYYVNGVLAEGLQNINGVDLLYEKGDPVTGYRNGKYYVSGYIANGWVFHQQPIDGNYYLFYKDGVRLTGKGIDAKNEEHYYVNGVLAEGLQNINGVDLLYEKGDPVSGIRNGKYYVSGYIANGWMFHKEPIDGKYYLFYKDGVRLTGKGIDAKGEEHYYYNGLLAQGYNTFDGVTRLYKDGDPVGEAIDKYYVNGYIANGWMYHKEPIDGYHYLFYKDGVRLTGKGIDAKNEEHYYINGVLAEGFQNITGVELLYEKGDPVTGYRNGKYYVSGYIANGWVFHREPINGKYYLFYKDGVRLTGIGIDAKNEEHYYVDGLLAEGLHIHDGNQIYYKNGDRFTGPVGNKYYVNGQEANGWMFHEKPVDGHYYYFYKYGERLTGMGIDAKNEEHYYVNGLLAQGVYEYDGAKRLFVNGDVVNGWYFHQQPVDGKYYLFYQDGERLTGMGEDANGEHLFINGLLAQGYNYYAGQYRYYKDGNVVDMHNEKYYINGVLANGWMFHKEPIDGKYYLFYKDGLRLTGIGTDANGEHLFINGILAQGMQNYEDKYRLYEDGNLVTGFRDGKYYVSGYIANGWVRHAEPIDGTYYLFYKDGVRLTGKGIDANGDERLYLNGILAQGLQTYAGEQRVYKDGEYANGWVNGVYALNGYFANGWVQMENGEEEYFEYGKSASPKTLRENYTNEEFIQVMAYYIRKYSAQYGIKVNSGILAQAILESNWGRSTLSAKYHNYFGLKAGPYWTGKSVNMVTQEEYVPGTYTNIRDNFRAFNSLEEGVRGYFEFTKFPNYAKIKTATTPEEYLTYIKQAGYATSSTYVQNTMRVVQTYNLTKYD</sequence>
<dbReference type="SMART" id="SM00047">
    <property type="entry name" value="LYZ2"/>
    <property type="match status" value="1"/>
</dbReference>
<dbReference type="InterPro" id="IPR002901">
    <property type="entry name" value="MGlyc_endo_b_GlcNAc-like_dom"/>
</dbReference>
<dbReference type="Gene3D" id="2.10.270.10">
    <property type="entry name" value="Cholin Binding"/>
    <property type="match status" value="4"/>
</dbReference>
<organism evidence="4 5">
    <name type="scientific">Solobacterium moorei</name>
    <dbReference type="NCBI Taxonomy" id="102148"/>
    <lineage>
        <taxon>Bacteria</taxon>
        <taxon>Bacillati</taxon>
        <taxon>Bacillota</taxon>
        <taxon>Erysipelotrichia</taxon>
        <taxon>Erysipelotrichales</taxon>
        <taxon>Erysipelotrichaceae</taxon>
        <taxon>Solobacterium</taxon>
    </lineage>
</organism>
<evidence type="ECO:0000313" key="5">
    <source>
        <dbReference type="Proteomes" id="UP000284731"/>
    </source>
</evidence>
<dbReference type="EMBL" id="QRWX01000001">
    <property type="protein sequence ID" value="RGT57940.1"/>
    <property type="molecule type" value="Genomic_DNA"/>
</dbReference>
<keyword evidence="1" id="KW-0378">Hydrolase</keyword>
<evidence type="ECO:0000259" key="3">
    <source>
        <dbReference type="SMART" id="SM00047"/>
    </source>
</evidence>
<dbReference type="Proteomes" id="UP000284731">
    <property type="component" value="Unassembled WGS sequence"/>
</dbReference>
<evidence type="ECO:0000256" key="2">
    <source>
        <dbReference type="SAM" id="SignalP"/>
    </source>
</evidence>
<dbReference type="InterPro" id="IPR051056">
    <property type="entry name" value="Glycosyl_Hydrolase_73"/>
</dbReference>
<feature type="chain" id="PRO_5039479178" description="Mannosyl-glycoprotein endo-beta-N-acetylglucosamidase-like domain-containing protein" evidence="2">
    <location>
        <begin position="27"/>
        <end position="1112"/>
    </location>
</feature>
<dbReference type="RefSeq" id="WP_118764355.1">
    <property type="nucleotide sequence ID" value="NZ_CABJCF010000001.1"/>
</dbReference>
<dbReference type="Gene3D" id="2.10.70.40">
    <property type="entry name" value="peptidoglycan hydrolase"/>
    <property type="match status" value="1"/>
</dbReference>
<feature type="domain" description="Mannosyl-glycoprotein endo-beta-N-acetylglucosamidase-like" evidence="3">
    <location>
        <begin position="956"/>
        <end position="1112"/>
    </location>
</feature>
<dbReference type="AlphaFoldDB" id="A0A412PIF9"/>
<name>A0A412PIF9_9FIRM</name>
<accession>A0A412PIF9</accession>
<dbReference type="PANTHER" id="PTHR33308">
    <property type="entry name" value="PEPTIDOGLYCAN HYDROLASE FLGJ"/>
    <property type="match status" value="1"/>
</dbReference>
<proteinExistence type="predicted"/>
<keyword evidence="2" id="KW-0732">Signal</keyword>
<evidence type="ECO:0000313" key="4">
    <source>
        <dbReference type="EMBL" id="RGT57940.1"/>
    </source>
</evidence>
<dbReference type="GO" id="GO:0004040">
    <property type="term" value="F:amidase activity"/>
    <property type="evidence" value="ECO:0007669"/>
    <property type="project" value="InterPro"/>
</dbReference>
<protein>
    <recommendedName>
        <fullName evidence="3">Mannosyl-glycoprotein endo-beta-N-acetylglucosamidase-like domain-containing protein</fullName>
    </recommendedName>
</protein>
<evidence type="ECO:0000256" key="1">
    <source>
        <dbReference type="ARBA" id="ARBA00022801"/>
    </source>
</evidence>
<dbReference type="PANTHER" id="PTHR33308:SF9">
    <property type="entry name" value="PEPTIDOGLYCAN HYDROLASE FLGJ"/>
    <property type="match status" value="1"/>
</dbReference>
<dbReference type="Pfam" id="PF01832">
    <property type="entry name" value="Glucosaminidase"/>
    <property type="match status" value="1"/>
</dbReference>
<comment type="caution">
    <text evidence="4">The sequence shown here is derived from an EMBL/GenBank/DDBJ whole genome shotgun (WGS) entry which is preliminary data.</text>
</comment>
<reference evidence="4 5" key="1">
    <citation type="submission" date="2018-08" db="EMBL/GenBank/DDBJ databases">
        <title>A genome reference for cultivated species of the human gut microbiota.</title>
        <authorList>
            <person name="Zou Y."/>
            <person name="Xue W."/>
            <person name="Luo G."/>
        </authorList>
    </citation>
    <scope>NUCLEOTIDE SEQUENCE [LARGE SCALE GENOMIC DNA]</scope>
    <source>
        <strain evidence="4 5">AF18-46</strain>
    </source>
</reference>
<feature type="signal peptide" evidence="2">
    <location>
        <begin position="1"/>
        <end position="26"/>
    </location>
</feature>
<gene>
    <name evidence="4" type="ORF">DWX20_02495</name>
</gene>
<dbReference type="Gene3D" id="1.10.530.10">
    <property type="match status" value="1"/>
</dbReference>